<dbReference type="Gene3D" id="3.40.1170.60">
    <property type="match status" value="1"/>
</dbReference>
<feature type="binding site" evidence="16">
    <location>
        <position position="69"/>
    </location>
    <ligand>
        <name>Mg(2+)</name>
        <dbReference type="ChEBI" id="CHEBI:18420"/>
    </ligand>
</feature>
<dbReference type="EC" id="2.7.7.7" evidence="16"/>
<proteinExistence type="inferred from homology"/>
<evidence type="ECO:0000256" key="11">
    <source>
        <dbReference type="ARBA" id="ARBA00022932"/>
    </source>
</evidence>
<dbReference type="InterPro" id="IPR022880">
    <property type="entry name" value="DNApol_IV"/>
</dbReference>
<sequence>MRPSEAAAEPDPADSGAGAERAGAGAESAGAGAGRAVGGAERAGAGAGRADPSSVPAPAGAAWWLLHVDMDQFIAAVEIRRRPELRGLPVVVGGSGDPQQARQVVATASYEARVFGVGSGMPLKAAYKKCPDAVFLPTDPAAYEAASTEVMDVLRSFPVTVEVWGWDECFVGATTSDPEALAAEMRAAVLERTGLTCSIGIGDNKVRAKLATGFAKPGPDQRAGDGGTFRLTQENWAEVMHHRPVRDLWGIGARMSQNLNDLGLHTVADLAAADLDGLRERFGPKMGTWYGALGRGLGDTEVTDVPREPVSRSHEVTYPEDLSDPAEIQDKVRELAEELTRSVVAEGRWIQRVHVKVRFITFFTPIKSRKLPAPTQDPAVVADAALTILAKFEFRRPVRLLGVRAEFAPPPADADGTEAD</sequence>
<evidence type="ECO:0000256" key="12">
    <source>
        <dbReference type="ARBA" id="ARBA00023125"/>
    </source>
</evidence>
<dbReference type="SUPFAM" id="SSF56672">
    <property type="entry name" value="DNA/RNA polymerases"/>
    <property type="match status" value="1"/>
</dbReference>
<evidence type="ECO:0000259" key="18">
    <source>
        <dbReference type="PROSITE" id="PS50173"/>
    </source>
</evidence>
<reference evidence="19 20" key="1">
    <citation type="journal article" date="2019" name="Int. J. Syst. Evol. Microbiol.">
        <title>The Global Catalogue of Microorganisms (GCM) 10K type strain sequencing project: providing services to taxonomists for standard genome sequencing and annotation.</title>
        <authorList>
            <consortium name="The Broad Institute Genomics Platform"/>
            <consortium name="The Broad Institute Genome Sequencing Center for Infectious Disease"/>
            <person name="Wu L."/>
            <person name="Ma J."/>
        </authorList>
    </citation>
    <scope>NUCLEOTIDE SEQUENCE [LARGE SCALE GENOMIC DNA]</scope>
    <source>
        <strain evidence="19 20">JCM 14303</strain>
    </source>
</reference>
<evidence type="ECO:0000256" key="10">
    <source>
        <dbReference type="ARBA" id="ARBA00022842"/>
    </source>
</evidence>
<keyword evidence="8 16" id="KW-0479">Metal-binding</keyword>
<keyword evidence="6 16" id="KW-0548">Nucleotidyltransferase</keyword>
<keyword evidence="7 16" id="KW-0235">DNA replication</keyword>
<feature type="compositionally biased region" description="Low complexity" evidence="17">
    <location>
        <begin position="1"/>
        <end position="30"/>
    </location>
</feature>
<keyword evidence="13 16" id="KW-0234">DNA repair</keyword>
<dbReference type="InterPro" id="IPR036775">
    <property type="entry name" value="DNA_pol_Y-fam_lit_finger_sf"/>
</dbReference>
<dbReference type="PANTHER" id="PTHR11076">
    <property type="entry name" value="DNA REPAIR POLYMERASE UMUC / TRANSFERASE FAMILY MEMBER"/>
    <property type="match status" value="1"/>
</dbReference>
<dbReference type="NCBIfam" id="NF002883">
    <property type="entry name" value="PRK03352.1"/>
    <property type="match status" value="1"/>
</dbReference>
<comment type="function">
    <text evidence="14 16">Poorly processive, error-prone DNA polymerase involved in untargeted mutagenesis. Copies undamaged DNA at stalled replication forks, which arise in vivo from mismatched or misaligned primer ends. These misaligned primers can be extended by PolIV. Exhibits no 3'-5' exonuclease (proofreading) activity. May be involved in translesional synthesis, in conjunction with the beta clamp from PolIII.</text>
</comment>
<comment type="caution">
    <text evidence="19">The sequence shown here is derived from an EMBL/GenBank/DDBJ whole genome shotgun (WGS) entry which is preliminary data.</text>
</comment>
<dbReference type="InterPro" id="IPR043128">
    <property type="entry name" value="Rev_trsase/Diguanyl_cyclase"/>
</dbReference>
<evidence type="ECO:0000256" key="4">
    <source>
        <dbReference type="ARBA" id="ARBA00022490"/>
    </source>
</evidence>
<keyword evidence="10 16" id="KW-0460">Magnesium</keyword>
<dbReference type="Pfam" id="PF21999">
    <property type="entry name" value="IMS_HHH_1"/>
    <property type="match status" value="1"/>
</dbReference>
<dbReference type="Gene3D" id="3.30.70.270">
    <property type="match status" value="1"/>
</dbReference>
<evidence type="ECO:0000256" key="6">
    <source>
        <dbReference type="ARBA" id="ARBA00022695"/>
    </source>
</evidence>
<keyword evidence="9 16" id="KW-0227">DNA damage</keyword>
<dbReference type="CDD" id="cd03586">
    <property type="entry name" value="PolY_Pol_IV_kappa"/>
    <property type="match status" value="1"/>
</dbReference>
<comment type="cofactor">
    <cofactor evidence="16">
        <name>Mg(2+)</name>
        <dbReference type="ChEBI" id="CHEBI:18420"/>
    </cofactor>
    <text evidence="16">Binds 2 magnesium ions per subunit.</text>
</comment>
<comment type="subcellular location">
    <subcellularLocation>
        <location evidence="1 16">Cytoplasm</location>
    </subcellularLocation>
</comment>
<keyword evidence="11 16" id="KW-0239">DNA-directed DNA polymerase</keyword>
<evidence type="ECO:0000256" key="5">
    <source>
        <dbReference type="ARBA" id="ARBA00022679"/>
    </source>
</evidence>
<feature type="site" description="Substrate discrimination" evidence="16">
    <location>
        <position position="74"/>
    </location>
</feature>
<dbReference type="HAMAP" id="MF_01113">
    <property type="entry name" value="DNApol_IV"/>
    <property type="match status" value="1"/>
</dbReference>
<dbReference type="Pfam" id="PF11799">
    <property type="entry name" value="IMS_C"/>
    <property type="match status" value="1"/>
</dbReference>
<dbReference type="InterPro" id="IPR053848">
    <property type="entry name" value="IMS_HHH_1"/>
</dbReference>
<evidence type="ECO:0000256" key="3">
    <source>
        <dbReference type="ARBA" id="ARBA00022457"/>
    </source>
</evidence>
<protein>
    <recommendedName>
        <fullName evidence="16">DNA polymerase IV</fullName>
        <shortName evidence="16">Pol IV</shortName>
        <ecNumber evidence="16">2.7.7.7</ecNumber>
    </recommendedName>
</protein>
<dbReference type="EMBL" id="BAAANC010000002">
    <property type="protein sequence ID" value="GAA1541320.1"/>
    <property type="molecule type" value="Genomic_DNA"/>
</dbReference>
<keyword evidence="5 16" id="KW-0808">Transferase</keyword>
<feature type="compositionally biased region" description="Low complexity" evidence="17">
    <location>
        <begin position="38"/>
        <end position="50"/>
    </location>
</feature>
<evidence type="ECO:0000256" key="14">
    <source>
        <dbReference type="ARBA" id="ARBA00025589"/>
    </source>
</evidence>
<dbReference type="Gene3D" id="1.10.150.20">
    <property type="entry name" value="5' to 3' exonuclease, C-terminal subdomain"/>
    <property type="match status" value="1"/>
</dbReference>
<keyword evidence="20" id="KW-1185">Reference proteome</keyword>
<evidence type="ECO:0000256" key="1">
    <source>
        <dbReference type="ARBA" id="ARBA00004496"/>
    </source>
</evidence>
<evidence type="ECO:0000313" key="20">
    <source>
        <dbReference type="Proteomes" id="UP001500363"/>
    </source>
</evidence>
<feature type="active site" evidence="16">
    <location>
        <position position="168"/>
    </location>
</feature>
<dbReference type="InterPro" id="IPR001126">
    <property type="entry name" value="UmuC"/>
</dbReference>
<dbReference type="PROSITE" id="PS50173">
    <property type="entry name" value="UMUC"/>
    <property type="match status" value="1"/>
</dbReference>
<dbReference type="Proteomes" id="UP001500363">
    <property type="component" value="Unassembled WGS sequence"/>
</dbReference>
<evidence type="ECO:0000256" key="13">
    <source>
        <dbReference type="ARBA" id="ARBA00023204"/>
    </source>
</evidence>
<dbReference type="PANTHER" id="PTHR11076:SF33">
    <property type="entry name" value="DNA POLYMERASE KAPPA"/>
    <property type="match status" value="1"/>
</dbReference>
<evidence type="ECO:0000256" key="9">
    <source>
        <dbReference type="ARBA" id="ARBA00022763"/>
    </source>
</evidence>
<dbReference type="SUPFAM" id="SSF100879">
    <property type="entry name" value="Lesion bypass DNA polymerase (Y-family), little finger domain"/>
    <property type="match status" value="1"/>
</dbReference>
<keyword evidence="12 16" id="KW-0238">DNA-binding</keyword>
<evidence type="ECO:0000256" key="17">
    <source>
        <dbReference type="SAM" id="MobiDB-lite"/>
    </source>
</evidence>
<keyword evidence="3 16" id="KW-0515">Mutator protein</keyword>
<dbReference type="InterPro" id="IPR050116">
    <property type="entry name" value="DNA_polymerase-Y"/>
</dbReference>
<evidence type="ECO:0000256" key="2">
    <source>
        <dbReference type="ARBA" id="ARBA00010945"/>
    </source>
</evidence>
<dbReference type="Pfam" id="PF00817">
    <property type="entry name" value="IMS"/>
    <property type="match status" value="1"/>
</dbReference>
<evidence type="ECO:0000256" key="8">
    <source>
        <dbReference type="ARBA" id="ARBA00022723"/>
    </source>
</evidence>
<feature type="binding site" evidence="16">
    <location>
        <position position="167"/>
    </location>
    <ligand>
        <name>Mg(2+)</name>
        <dbReference type="ChEBI" id="CHEBI:18420"/>
    </ligand>
</feature>
<dbReference type="Gene3D" id="3.30.1490.100">
    <property type="entry name" value="DNA polymerase, Y-family, little finger domain"/>
    <property type="match status" value="1"/>
</dbReference>
<evidence type="ECO:0000256" key="16">
    <source>
        <dbReference type="HAMAP-Rule" id="MF_01113"/>
    </source>
</evidence>
<organism evidence="19 20">
    <name type="scientific">Kribbella lupini</name>
    <dbReference type="NCBI Taxonomy" id="291602"/>
    <lineage>
        <taxon>Bacteria</taxon>
        <taxon>Bacillati</taxon>
        <taxon>Actinomycetota</taxon>
        <taxon>Actinomycetes</taxon>
        <taxon>Propionibacteriales</taxon>
        <taxon>Kribbellaceae</taxon>
        <taxon>Kribbella</taxon>
    </lineage>
</organism>
<feature type="domain" description="UmuC" evidence="18">
    <location>
        <begin position="65"/>
        <end position="252"/>
    </location>
</feature>
<feature type="region of interest" description="Disordered" evidence="17">
    <location>
        <begin position="1"/>
        <end position="55"/>
    </location>
</feature>
<accession>A0ABN2BIV6</accession>
<dbReference type="InterPro" id="IPR017961">
    <property type="entry name" value="DNA_pol_Y-fam_little_finger"/>
</dbReference>
<dbReference type="InterPro" id="IPR043502">
    <property type="entry name" value="DNA/RNA_pol_sf"/>
</dbReference>
<name>A0ABN2BIV6_9ACTN</name>
<evidence type="ECO:0000256" key="7">
    <source>
        <dbReference type="ARBA" id="ARBA00022705"/>
    </source>
</evidence>
<evidence type="ECO:0000313" key="19">
    <source>
        <dbReference type="EMBL" id="GAA1541320.1"/>
    </source>
</evidence>
<comment type="subunit">
    <text evidence="16">Monomer.</text>
</comment>
<keyword evidence="4 16" id="KW-0963">Cytoplasm</keyword>
<comment type="catalytic activity">
    <reaction evidence="15 16">
        <text>DNA(n) + a 2'-deoxyribonucleoside 5'-triphosphate = DNA(n+1) + diphosphate</text>
        <dbReference type="Rhea" id="RHEA:22508"/>
        <dbReference type="Rhea" id="RHEA-COMP:17339"/>
        <dbReference type="Rhea" id="RHEA-COMP:17340"/>
        <dbReference type="ChEBI" id="CHEBI:33019"/>
        <dbReference type="ChEBI" id="CHEBI:61560"/>
        <dbReference type="ChEBI" id="CHEBI:173112"/>
        <dbReference type="EC" id="2.7.7.7"/>
    </reaction>
</comment>
<comment type="similarity">
    <text evidence="2 16">Belongs to the DNA polymerase type-Y family.</text>
</comment>
<evidence type="ECO:0000256" key="15">
    <source>
        <dbReference type="ARBA" id="ARBA00049244"/>
    </source>
</evidence>
<gene>
    <name evidence="16" type="primary">dinB</name>
    <name evidence="19" type="ORF">GCM10009741_50350</name>
</gene>